<reference evidence="1 2" key="1">
    <citation type="journal article" date="2022" name="New Phytol.">
        <title>Ecological generalism drives hyperdiversity of secondary metabolite gene clusters in xylarialean endophytes.</title>
        <authorList>
            <person name="Franco M.E.E."/>
            <person name="Wisecaver J.H."/>
            <person name="Arnold A.E."/>
            <person name="Ju Y.M."/>
            <person name="Slot J.C."/>
            <person name="Ahrendt S."/>
            <person name="Moore L.P."/>
            <person name="Eastman K.E."/>
            <person name="Scott K."/>
            <person name="Konkel Z."/>
            <person name="Mondo S.J."/>
            <person name="Kuo A."/>
            <person name="Hayes R.D."/>
            <person name="Haridas S."/>
            <person name="Andreopoulos B."/>
            <person name="Riley R."/>
            <person name="LaButti K."/>
            <person name="Pangilinan J."/>
            <person name="Lipzen A."/>
            <person name="Amirebrahimi M."/>
            <person name="Yan J."/>
            <person name="Adam C."/>
            <person name="Keymanesh K."/>
            <person name="Ng V."/>
            <person name="Louie K."/>
            <person name="Northen T."/>
            <person name="Drula E."/>
            <person name="Henrissat B."/>
            <person name="Hsieh H.M."/>
            <person name="Youens-Clark K."/>
            <person name="Lutzoni F."/>
            <person name="Miadlikowska J."/>
            <person name="Eastwood D.C."/>
            <person name="Hamelin R.C."/>
            <person name="Grigoriev I.V."/>
            <person name="U'Ren J.M."/>
        </authorList>
    </citation>
    <scope>NUCLEOTIDE SEQUENCE [LARGE SCALE GENOMIC DNA]</scope>
    <source>
        <strain evidence="1 2">CBS 119005</strain>
    </source>
</reference>
<name>A0ACB9ZA41_9PEZI</name>
<comment type="caution">
    <text evidence="1">The sequence shown here is derived from an EMBL/GenBank/DDBJ whole genome shotgun (WGS) entry which is preliminary data.</text>
</comment>
<protein>
    <submittedName>
        <fullName evidence="1">NAD(P)-binding protein</fullName>
    </submittedName>
</protein>
<sequence length="312" mass="34442">MSPSSPPSILVIGAGELGTSVLEALAAHPKRNGGKIAVLLRESSIHTRDAEKRKAHERLRSLGAEFEPADVAGDSAEDLAKVFGRYHTVISCSGFGLPPGTQAKLTRAVLEAGTPRYVPWQWGIDYDAVGRGSAQDLFDEQLRVRSQLRAQGQTRTDWVIVSTGLFMSFLFLPAFGVVDLGGKTVRALGSWDAELTVTTAADIGRVAAEVAWDPRDVSRQVVYVAGDTVSYARVAELVRKRFGGEWKRELWDAGFLKEKLKERPDDGMLKYTNVWAVGKGVAWNMERTLNARRGIEMQGLERYLEEIPDLKW</sequence>
<accession>A0ACB9ZA41</accession>
<keyword evidence="2" id="KW-1185">Reference proteome</keyword>
<organism evidence="1 2">
    <name type="scientific">Hypoxylon rubiginosum</name>
    <dbReference type="NCBI Taxonomy" id="110542"/>
    <lineage>
        <taxon>Eukaryota</taxon>
        <taxon>Fungi</taxon>
        <taxon>Dikarya</taxon>
        <taxon>Ascomycota</taxon>
        <taxon>Pezizomycotina</taxon>
        <taxon>Sordariomycetes</taxon>
        <taxon>Xylariomycetidae</taxon>
        <taxon>Xylariales</taxon>
        <taxon>Hypoxylaceae</taxon>
        <taxon>Hypoxylon</taxon>
    </lineage>
</organism>
<dbReference type="Proteomes" id="UP001497700">
    <property type="component" value="Unassembled WGS sequence"/>
</dbReference>
<evidence type="ECO:0000313" key="2">
    <source>
        <dbReference type="Proteomes" id="UP001497700"/>
    </source>
</evidence>
<dbReference type="EMBL" id="MU393438">
    <property type="protein sequence ID" value="KAI4868463.1"/>
    <property type="molecule type" value="Genomic_DNA"/>
</dbReference>
<evidence type="ECO:0000313" key="1">
    <source>
        <dbReference type="EMBL" id="KAI4868463.1"/>
    </source>
</evidence>
<gene>
    <name evidence="1" type="ORF">F4820DRAFT_410288</name>
</gene>
<proteinExistence type="predicted"/>